<evidence type="ECO:0000256" key="5">
    <source>
        <dbReference type="ARBA" id="ARBA00023136"/>
    </source>
</evidence>
<feature type="domain" description="Major facilitator superfamily (MFS) profile" evidence="7">
    <location>
        <begin position="50"/>
        <end position="464"/>
    </location>
</feature>
<reference evidence="8" key="1">
    <citation type="submission" date="2023-02" db="EMBL/GenBank/DDBJ databases">
        <title>Identification and recombinant expression of a fungal hydrolase from Papiliotrema laurentii that hydrolyzes apple cutin and clears colloidal polyester polyurethane.</title>
        <authorList>
            <consortium name="DOE Joint Genome Institute"/>
            <person name="Roman V.A."/>
            <person name="Bojanowski C."/>
            <person name="Crable B.R."/>
            <person name="Wagner D.N."/>
            <person name="Hung C.S."/>
            <person name="Nadeau L.J."/>
            <person name="Schratz L."/>
            <person name="Haridas S."/>
            <person name="Pangilinan J."/>
            <person name="Lipzen A."/>
            <person name="Na H."/>
            <person name="Yan M."/>
            <person name="Ng V."/>
            <person name="Grigoriev I.V."/>
            <person name="Spatafora J.W."/>
            <person name="Barlow D."/>
            <person name="Biffinger J."/>
            <person name="Kelley-Loughnane N."/>
            <person name="Varaljay V.A."/>
            <person name="Crookes-Goodson W.J."/>
        </authorList>
    </citation>
    <scope>NUCLEOTIDE SEQUENCE</scope>
    <source>
        <strain evidence="8">5307AH</strain>
    </source>
</reference>
<dbReference type="Proteomes" id="UP001182556">
    <property type="component" value="Unassembled WGS sequence"/>
</dbReference>
<dbReference type="SUPFAM" id="SSF103473">
    <property type="entry name" value="MFS general substrate transporter"/>
    <property type="match status" value="1"/>
</dbReference>
<keyword evidence="3 6" id="KW-0812">Transmembrane</keyword>
<protein>
    <submittedName>
        <fullName evidence="8">Major facilitator superfamily transporter</fullName>
    </submittedName>
</protein>
<feature type="transmembrane region" description="Helical" evidence="6">
    <location>
        <begin position="432"/>
        <end position="457"/>
    </location>
</feature>
<dbReference type="InterPro" id="IPR020846">
    <property type="entry name" value="MFS_dom"/>
</dbReference>
<dbReference type="PROSITE" id="PS50850">
    <property type="entry name" value="MFS"/>
    <property type="match status" value="1"/>
</dbReference>
<dbReference type="Gene3D" id="1.20.1250.20">
    <property type="entry name" value="MFS general substrate transporter like domains"/>
    <property type="match status" value="2"/>
</dbReference>
<keyword evidence="4 6" id="KW-1133">Transmembrane helix</keyword>
<dbReference type="InterPro" id="IPR011701">
    <property type="entry name" value="MFS"/>
</dbReference>
<evidence type="ECO:0000256" key="2">
    <source>
        <dbReference type="ARBA" id="ARBA00022448"/>
    </source>
</evidence>
<keyword evidence="2" id="KW-0813">Transport</keyword>
<dbReference type="AlphaFoldDB" id="A0AAD9FN47"/>
<keyword evidence="9" id="KW-1185">Reference proteome</keyword>
<feature type="transmembrane region" description="Helical" evidence="6">
    <location>
        <begin position="117"/>
        <end position="134"/>
    </location>
</feature>
<dbReference type="CDD" id="cd17327">
    <property type="entry name" value="MFS_FEN2_like"/>
    <property type="match status" value="1"/>
</dbReference>
<evidence type="ECO:0000256" key="4">
    <source>
        <dbReference type="ARBA" id="ARBA00022989"/>
    </source>
</evidence>
<organism evidence="8 9">
    <name type="scientific">Papiliotrema laurentii</name>
    <name type="common">Cryptococcus laurentii</name>
    <dbReference type="NCBI Taxonomy" id="5418"/>
    <lineage>
        <taxon>Eukaryota</taxon>
        <taxon>Fungi</taxon>
        <taxon>Dikarya</taxon>
        <taxon>Basidiomycota</taxon>
        <taxon>Agaricomycotina</taxon>
        <taxon>Tremellomycetes</taxon>
        <taxon>Tremellales</taxon>
        <taxon>Rhynchogastremaceae</taxon>
        <taxon>Papiliotrema</taxon>
    </lineage>
</organism>
<keyword evidence="5 6" id="KW-0472">Membrane</keyword>
<comment type="caution">
    <text evidence="8">The sequence shown here is derived from an EMBL/GenBank/DDBJ whole genome shotgun (WGS) entry which is preliminary data.</text>
</comment>
<dbReference type="GO" id="GO:0022857">
    <property type="term" value="F:transmembrane transporter activity"/>
    <property type="evidence" value="ECO:0007669"/>
    <property type="project" value="InterPro"/>
</dbReference>
<comment type="subcellular location">
    <subcellularLocation>
        <location evidence="1">Membrane</location>
        <topology evidence="1">Multi-pass membrane protein</topology>
    </subcellularLocation>
</comment>
<feature type="transmembrane region" description="Helical" evidence="6">
    <location>
        <begin position="278"/>
        <end position="304"/>
    </location>
</feature>
<dbReference type="FunFam" id="1.20.1250.20:FF:000018">
    <property type="entry name" value="MFS transporter permease"/>
    <property type="match status" value="1"/>
</dbReference>
<evidence type="ECO:0000313" key="8">
    <source>
        <dbReference type="EMBL" id="KAK1922829.1"/>
    </source>
</evidence>
<dbReference type="Pfam" id="PF07690">
    <property type="entry name" value="MFS_1"/>
    <property type="match status" value="1"/>
</dbReference>
<feature type="transmembrane region" description="Helical" evidence="6">
    <location>
        <begin position="343"/>
        <end position="363"/>
    </location>
</feature>
<feature type="transmembrane region" description="Helical" evidence="6">
    <location>
        <begin position="83"/>
        <end position="101"/>
    </location>
</feature>
<feature type="transmembrane region" description="Helical" evidence="6">
    <location>
        <begin position="210"/>
        <end position="231"/>
    </location>
</feature>
<evidence type="ECO:0000259" key="7">
    <source>
        <dbReference type="PROSITE" id="PS50850"/>
    </source>
</evidence>
<sequence>MGQANEYDDKHSSPDGGVDEVALSEAERLAQIEITPAETRRLLRTLDLHIVPIVMILYLIAFLDRSNIGNAAVGGMTTDLNFPANGLSICTSIFYVTYVLFETPATVLLRTLRPSRMIPGVVILWGAVVIGNGFAQNYPTVLACRLLLGICEAALSPCLALYMTTFYQRSELALRLCYLYIPSAISGVVGGLIAAGFLKMDGLGGLEGWRWLYIIEGIITVLIGAAVHFVIADRFEDAKYLSPRQLEIMHARAAQASVYTRDDGFSWAEINKAFKDPVIYLSGVIQLCVDVCLYGFATFLVVIVQQFGYDRITSQALTAPVYFVAAVTYLIGAVISDKYSVRYWVLMPLSFFTTIGYVMLIAVKENVAARLAGCFFTGMGIYIAVGLHVTWLGQNVAGYRKRSTSVGMQQTLGNIGGVIAGQIYRTTDRPRYLLGHATSLGFWVIGMLALTLEWYIWRSRNAAREKLTEEEKAEMDERGVDGDHHHSFRYVL</sequence>
<dbReference type="EMBL" id="JAODAN010000008">
    <property type="protein sequence ID" value="KAK1922829.1"/>
    <property type="molecule type" value="Genomic_DNA"/>
</dbReference>
<dbReference type="PANTHER" id="PTHR43791:SF24">
    <property type="entry name" value="NICOTINIC ACID PLASMA MEMBRANE TRANSPORTER"/>
    <property type="match status" value="1"/>
</dbReference>
<dbReference type="InterPro" id="IPR036259">
    <property type="entry name" value="MFS_trans_sf"/>
</dbReference>
<gene>
    <name evidence="8" type="ORF">DB88DRAFT_467023</name>
</gene>
<feature type="transmembrane region" description="Helical" evidence="6">
    <location>
        <begin position="316"/>
        <end position="336"/>
    </location>
</feature>
<feature type="transmembrane region" description="Helical" evidence="6">
    <location>
        <begin position="146"/>
        <end position="164"/>
    </location>
</feature>
<dbReference type="FunFam" id="1.20.1250.20:FF:000013">
    <property type="entry name" value="MFS general substrate transporter"/>
    <property type="match status" value="1"/>
</dbReference>
<feature type="transmembrane region" description="Helical" evidence="6">
    <location>
        <begin position="176"/>
        <end position="198"/>
    </location>
</feature>
<name>A0AAD9FN47_PAPLA</name>
<accession>A0AAD9FN47</accession>
<evidence type="ECO:0000313" key="9">
    <source>
        <dbReference type="Proteomes" id="UP001182556"/>
    </source>
</evidence>
<proteinExistence type="predicted"/>
<dbReference type="GO" id="GO:0016020">
    <property type="term" value="C:membrane"/>
    <property type="evidence" value="ECO:0007669"/>
    <property type="project" value="UniProtKB-SubCell"/>
</dbReference>
<evidence type="ECO:0000256" key="1">
    <source>
        <dbReference type="ARBA" id="ARBA00004141"/>
    </source>
</evidence>
<evidence type="ECO:0000256" key="6">
    <source>
        <dbReference type="SAM" id="Phobius"/>
    </source>
</evidence>
<feature type="transmembrane region" description="Helical" evidence="6">
    <location>
        <begin position="369"/>
        <end position="392"/>
    </location>
</feature>
<feature type="transmembrane region" description="Helical" evidence="6">
    <location>
        <begin position="46"/>
        <end position="63"/>
    </location>
</feature>
<dbReference type="PANTHER" id="PTHR43791">
    <property type="entry name" value="PERMEASE-RELATED"/>
    <property type="match status" value="1"/>
</dbReference>
<evidence type="ECO:0000256" key="3">
    <source>
        <dbReference type="ARBA" id="ARBA00022692"/>
    </source>
</evidence>